<evidence type="ECO:0000313" key="2">
    <source>
        <dbReference type="Proteomes" id="UP000002019"/>
    </source>
</evidence>
<name>B0VIC4_CLOAI</name>
<dbReference type="AlphaFoldDB" id="B0VIC4"/>
<dbReference type="EMBL" id="CU466930">
    <property type="protein sequence ID" value="CAO81112.1"/>
    <property type="molecule type" value="Genomic_DNA"/>
</dbReference>
<organism evidence="1 2">
    <name type="scientific">Cloacimonas acidaminovorans (strain Evry)</name>
    <dbReference type="NCBI Taxonomy" id="459349"/>
    <lineage>
        <taxon>Bacteria</taxon>
        <taxon>Pseudomonadati</taxon>
        <taxon>Candidatus Cloacimonadota</taxon>
        <taxon>Candidatus Cloacimonadia</taxon>
        <taxon>Candidatus Cloacimonadales</taxon>
        <taxon>Candidatus Cloacimonadaceae</taxon>
        <taxon>Candidatus Cloacimonas</taxon>
    </lineage>
</organism>
<reference evidence="1 2" key="1">
    <citation type="journal article" date="2008" name="J. Bacteriol.">
        <title>'Candidatus Cloacamonas acidaminovorans': genome sequence reconstruction provides a first glimpse of a new bacterial division.</title>
        <authorList>
            <person name="Pelletier E."/>
            <person name="Kreimeyer A."/>
            <person name="Bocs S."/>
            <person name="Rouy Z."/>
            <person name="Gyapay G."/>
            <person name="Chouari R."/>
            <person name="Riviere D."/>
            <person name="Ganesan A."/>
            <person name="Daegelen P."/>
            <person name="Sghir A."/>
            <person name="Cohen G.N."/>
            <person name="Medigue C."/>
            <person name="Weissenbach J."/>
            <person name="Le Paslier D."/>
        </authorList>
    </citation>
    <scope>NUCLEOTIDE SEQUENCE [LARGE SCALE GENOMIC DNA]</scope>
    <source>
        <strain evidence="2">Evry</strain>
    </source>
</reference>
<protein>
    <submittedName>
        <fullName evidence="1">Uncharacterized protein</fullName>
    </submittedName>
</protein>
<keyword evidence="2" id="KW-1185">Reference proteome</keyword>
<accession>B0VIC4</accession>
<gene>
    <name evidence="1" type="ordered locus">CLOAM1252</name>
</gene>
<dbReference type="Proteomes" id="UP000002019">
    <property type="component" value="Chromosome"/>
</dbReference>
<dbReference type="KEGG" id="caci:CLOAM1252"/>
<sequence>MPGWRCVFKKVMKCWSAGVLESKVREFKVLNAGVNEKVKQALNFPQIFLLILNLHNLRNLRENYSA</sequence>
<dbReference type="STRING" id="459349.CLOAM1252"/>
<evidence type="ECO:0000313" key="1">
    <source>
        <dbReference type="EMBL" id="CAO81112.1"/>
    </source>
</evidence>
<dbReference type="HOGENOM" id="CLU_2823356_0_0_0"/>
<proteinExistence type="predicted"/>